<feature type="domain" description="Cytochrome c" evidence="6">
    <location>
        <begin position="51"/>
        <end position="191"/>
    </location>
</feature>
<dbReference type="EMBL" id="SJPK01000011">
    <property type="protein sequence ID" value="TWT59167.1"/>
    <property type="molecule type" value="Genomic_DNA"/>
</dbReference>
<evidence type="ECO:0000256" key="1">
    <source>
        <dbReference type="ARBA" id="ARBA00022617"/>
    </source>
</evidence>
<gene>
    <name evidence="7" type="ORF">CA85_38630</name>
</gene>
<proteinExistence type="predicted"/>
<evidence type="ECO:0000256" key="5">
    <source>
        <dbReference type="SAM" id="SignalP"/>
    </source>
</evidence>
<evidence type="ECO:0000256" key="4">
    <source>
        <dbReference type="PROSITE-ProRule" id="PRU00433"/>
    </source>
</evidence>
<sequence length="1087" mass="118497" precursor="true">MLKFPVFLVVLVGFCAASVLGAEPIHPAVPLNQQLEAAAPAYLAEQAKLRGDAHRGALVFYRSPANCVGCHTSGDEPSPLGPNLASLGKQTTYVELIDGLLRPSKHIQPGFETYTVVTTSGQVHVGLLSQQSEESVTMRLAQSLDQDFVLETDEIEVMQKNSQSMMPAGLMAALKSQADFLDLVAYLNAVAQGGGEAARRLQPSAEQLAVEDDTANLDHAGILASLRTRDFEAGEKLFQGDCASCHGADGDTPSLATARAFGTQKLKFGSDPYRMFMTLTEGNGLMAPMTYLTPFERYQVVHYIREAFMKDRNPDYVEIDAEYLASLPQGTEDGQQIEVVQRDFGLALGSQLRTDFPSVLNIPQGELTVAFDLHTMDLADVWTGGFLDLSETQHIRPRGEGTANPVGESLPSLAAWRWGHDGALDYSREGLLPRGPLPPKWMDYHGYYLHDEDVVLSYRIDGREILHRVETRGSHTLIHHLEIGAGQRLVLSPCQAPEGASVDIASASAIAKTNSSTNFSTNSLASSFTAANFAGDVDGVTWQALVDTAFTMTIPADEESRTIQVSIGIGAEEGDLEVWRRSSTSLAKLDTASSLPELVRGGELRWPERMRTTGYLGLNRSGYALDTLTRPASTPWNTWFRTSALDFFPDGRMVVSTYGGDIWIVSGVDEELLDLSWKRFASGLYEPFGLKVVDGDVYVTCKDRLVRLHDFNQDGEADFYESFSADSDVSTNFHAFNFDLQTDDEGNFYYAKSGHGANFSLPGAVWKISPDGKEREVVCTGFRSPNGMGSMPGGRMTVSDNQGQWIPASKICLIKPGAFYGWVPTYAAPPRWAPDGGKIDITKVVPPETSDQPLVWMPQSLDNSSGGQLWAGDARFGPLANHLLHMSFGKGWMAYLAIQDVGETSQAAIIKLPFDFSTGVMRGRVNPADGQVYATGLHGWNGGGRVGLADGGVQRLRYTGTPPRMITDARVVAGGLELDVNFTVDPESATHASSFVTEQWDYLWSRNYGSDQYLPGTSEKGTEVLEVAAVRLQPLGSGGEEGTRIHLSTPAIQPVDQLRIEVRLRDRGGSAFEEEVYWTIHAIPPQE</sequence>
<dbReference type="PANTHER" id="PTHR33546">
    <property type="entry name" value="LARGE, MULTIFUNCTIONAL SECRETED PROTEIN-RELATED"/>
    <property type="match status" value="1"/>
</dbReference>
<comment type="caution">
    <text evidence="7">The sequence shown here is derived from an EMBL/GenBank/DDBJ whole genome shotgun (WGS) entry which is preliminary data.</text>
</comment>
<dbReference type="InterPro" id="IPR046476">
    <property type="entry name" value="DUF6797"/>
</dbReference>
<reference evidence="7 8" key="1">
    <citation type="submission" date="2019-02" db="EMBL/GenBank/DDBJ databases">
        <title>Deep-cultivation of Planctomycetes and their phenomic and genomic characterization uncovers novel biology.</title>
        <authorList>
            <person name="Wiegand S."/>
            <person name="Jogler M."/>
            <person name="Boedeker C."/>
            <person name="Pinto D."/>
            <person name="Vollmers J."/>
            <person name="Rivas-Marin E."/>
            <person name="Kohn T."/>
            <person name="Peeters S.H."/>
            <person name="Heuer A."/>
            <person name="Rast P."/>
            <person name="Oberbeckmann S."/>
            <person name="Bunk B."/>
            <person name="Jeske O."/>
            <person name="Meyerdierks A."/>
            <person name="Storesund J.E."/>
            <person name="Kallscheuer N."/>
            <person name="Luecker S."/>
            <person name="Lage O.M."/>
            <person name="Pohl T."/>
            <person name="Merkel B.J."/>
            <person name="Hornburger P."/>
            <person name="Mueller R.-W."/>
            <person name="Bruemmer F."/>
            <person name="Labrenz M."/>
            <person name="Spormann A.M."/>
            <person name="Op Den Camp H."/>
            <person name="Overmann J."/>
            <person name="Amann R."/>
            <person name="Jetten M.S.M."/>
            <person name="Mascher T."/>
            <person name="Medema M.H."/>
            <person name="Devos D.P."/>
            <person name="Kaster A.-K."/>
            <person name="Ovreas L."/>
            <person name="Rohde M."/>
            <person name="Galperin M.Y."/>
            <person name="Jogler C."/>
        </authorList>
    </citation>
    <scope>NUCLEOTIDE SEQUENCE [LARGE SCALE GENOMIC DNA]</scope>
    <source>
        <strain evidence="7 8">CA85</strain>
    </source>
</reference>
<organism evidence="7 8">
    <name type="scientific">Allorhodopirellula solitaria</name>
    <dbReference type="NCBI Taxonomy" id="2527987"/>
    <lineage>
        <taxon>Bacteria</taxon>
        <taxon>Pseudomonadati</taxon>
        <taxon>Planctomycetota</taxon>
        <taxon>Planctomycetia</taxon>
        <taxon>Pirellulales</taxon>
        <taxon>Pirellulaceae</taxon>
        <taxon>Allorhodopirellula</taxon>
    </lineage>
</organism>
<dbReference type="GO" id="GO:0020037">
    <property type="term" value="F:heme binding"/>
    <property type="evidence" value="ECO:0007669"/>
    <property type="project" value="InterPro"/>
</dbReference>
<dbReference type="InterPro" id="IPR009056">
    <property type="entry name" value="Cyt_c-like_dom"/>
</dbReference>
<protein>
    <submittedName>
        <fullName evidence="7">Cytochrome c</fullName>
    </submittedName>
</protein>
<feature type="chain" id="PRO_5022788573" evidence="5">
    <location>
        <begin position="22"/>
        <end position="1087"/>
    </location>
</feature>
<dbReference type="Gene3D" id="1.10.760.10">
    <property type="entry name" value="Cytochrome c-like domain"/>
    <property type="match status" value="2"/>
</dbReference>
<dbReference type="Pfam" id="PF13442">
    <property type="entry name" value="Cytochrome_CBB3"/>
    <property type="match status" value="1"/>
</dbReference>
<dbReference type="PROSITE" id="PS51007">
    <property type="entry name" value="CYTC"/>
    <property type="match status" value="2"/>
</dbReference>
<accession>A0A5C5X7R5</accession>
<feature type="signal peptide" evidence="5">
    <location>
        <begin position="1"/>
        <end position="21"/>
    </location>
</feature>
<evidence type="ECO:0000259" key="6">
    <source>
        <dbReference type="PROSITE" id="PS51007"/>
    </source>
</evidence>
<keyword evidence="2 4" id="KW-0479">Metal-binding</keyword>
<dbReference type="PANTHER" id="PTHR33546:SF1">
    <property type="entry name" value="LARGE, MULTIFUNCTIONAL SECRETED PROTEIN"/>
    <property type="match status" value="1"/>
</dbReference>
<dbReference type="Gene3D" id="2.120.10.30">
    <property type="entry name" value="TolB, C-terminal domain"/>
    <property type="match status" value="1"/>
</dbReference>
<keyword evidence="8" id="KW-1185">Reference proteome</keyword>
<keyword evidence="3 4" id="KW-0408">Iron</keyword>
<dbReference type="AlphaFoldDB" id="A0A5C5X7R5"/>
<dbReference type="InterPro" id="IPR013427">
    <property type="entry name" value="Haem-bd_dom_put"/>
</dbReference>
<dbReference type="OrthoDB" id="219211at2"/>
<dbReference type="SUPFAM" id="SSF46626">
    <property type="entry name" value="Cytochrome c"/>
    <property type="match status" value="2"/>
</dbReference>
<evidence type="ECO:0000313" key="7">
    <source>
        <dbReference type="EMBL" id="TWT59167.1"/>
    </source>
</evidence>
<dbReference type="GO" id="GO:0009055">
    <property type="term" value="F:electron transfer activity"/>
    <property type="evidence" value="ECO:0007669"/>
    <property type="project" value="InterPro"/>
</dbReference>
<dbReference type="SUPFAM" id="SSF50952">
    <property type="entry name" value="Soluble quinoprotein glucose dehydrogenase"/>
    <property type="match status" value="1"/>
</dbReference>
<evidence type="ECO:0000256" key="2">
    <source>
        <dbReference type="ARBA" id="ARBA00022723"/>
    </source>
</evidence>
<dbReference type="GO" id="GO:0046872">
    <property type="term" value="F:metal ion binding"/>
    <property type="evidence" value="ECO:0007669"/>
    <property type="project" value="UniProtKB-KW"/>
</dbReference>
<evidence type="ECO:0000313" key="8">
    <source>
        <dbReference type="Proteomes" id="UP000318053"/>
    </source>
</evidence>
<dbReference type="RefSeq" id="WP_146392776.1">
    <property type="nucleotide sequence ID" value="NZ_SJPK01000011.1"/>
</dbReference>
<dbReference type="InterPro" id="IPR011041">
    <property type="entry name" value="Quinoprot_gluc/sorb_DH_b-prop"/>
</dbReference>
<dbReference type="InterPro" id="IPR036909">
    <property type="entry name" value="Cyt_c-like_dom_sf"/>
</dbReference>
<keyword evidence="1 4" id="KW-0349">Heme</keyword>
<dbReference type="NCBIfam" id="TIGR02603">
    <property type="entry name" value="CxxCH_TIGR02603"/>
    <property type="match status" value="1"/>
</dbReference>
<dbReference type="Proteomes" id="UP000318053">
    <property type="component" value="Unassembled WGS sequence"/>
</dbReference>
<evidence type="ECO:0000256" key="3">
    <source>
        <dbReference type="ARBA" id="ARBA00023004"/>
    </source>
</evidence>
<dbReference type="Pfam" id="PF20601">
    <property type="entry name" value="DUF6797"/>
    <property type="match status" value="1"/>
</dbReference>
<dbReference type="InterPro" id="IPR011042">
    <property type="entry name" value="6-blade_b-propeller_TolB-like"/>
</dbReference>
<name>A0A5C5X7R5_9BACT</name>
<feature type="domain" description="Cytochrome c" evidence="6">
    <location>
        <begin position="229"/>
        <end position="328"/>
    </location>
</feature>
<keyword evidence="5" id="KW-0732">Signal</keyword>